<sequence length="158" mass="17036">MATAIYAIGIGSNRRGRHGGPADEVRAAIAAIGGVVATSPIIATAPLGPSIRRFANAAILIESDEAPPVLLARLKRIEAAFGRRRGRRWGARVIDLDILLWSGGVWRSAGLTVPHVALAERGFVLAPLRHIAPGWRMPGAMRTIRQLAHTVDRPRRRP</sequence>
<evidence type="ECO:0000256" key="6">
    <source>
        <dbReference type="ARBA" id="ARBA00022741"/>
    </source>
</evidence>
<evidence type="ECO:0000313" key="15">
    <source>
        <dbReference type="Proteomes" id="UP000078460"/>
    </source>
</evidence>
<gene>
    <name evidence="14" type="ORF">AVM11_11030</name>
</gene>
<dbReference type="GeneID" id="93796806"/>
<evidence type="ECO:0000256" key="12">
    <source>
        <dbReference type="ARBA" id="ARBA00033413"/>
    </source>
</evidence>
<dbReference type="Gene3D" id="3.30.70.560">
    <property type="entry name" value="7,8-Dihydro-6-hydroxymethylpterin-pyrophosphokinase HPPK"/>
    <property type="match status" value="1"/>
</dbReference>
<dbReference type="PANTHER" id="PTHR43071">
    <property type="entry name" value="2-AMINO-4-HYDROXY-6-HYDROXYMETHYLDIHYDROPTERIDINE PYROPHOSPHOKINASE"/>
    <property type="match status" value="1"/>
</dbReference>
<reference evidence="14" key="1">
    <citation type="submission" date="2016-03" db="EMBL/GenBank/DDBJ databases">
        <title>Sphingomonas melonis TY, whole genome shotgun sequencing.</title>
        <authorList>
            <person name="Wang H."/>
            <person name="Zhu P."/>
        </authorList>
    </citation>
    <scope>NUCLEOTIDE SEQUENCE [LARGE SCALE GENOMIC DNA]</scope>
    <source>
        <strain evidence="14">TY</strain>
    </source>
</reference>
<evidence type="ECO:0000256" key="4">
    <source>
        <dbReference type="ARBA" id="ARBA00016218"/>
    </source>
</evidence>
<keyword evidence="15" id="KW-1185">Reference proteome</keyword>
<dbReference type="EMBL" id="LQCK02000067">
    <property type="protein sequence ID" value="KZB93667.1"/>
    <property type="molecule type" value="Genomic_DNA"/>
</dbReference>
<dbReference type="Proteomes" id="UP000078460">
    <property type="component" value="Unassembled WGS sequence"/>
</dbReference>
<evidence type="ECO:0000256" key="11">
    <source>
        <dbReference type="ARBA" id="ARBA00029766"/>
    </source>
</evidence>
<dbReference type="GO" id="GO:0003848">
    <property type="term" value="F:2-amino-4-hydroxy-6-hydroxymethyldihydropteridine diphosphokinase activity"/>
    <property type="evidence" value="ECO:0007669"/>
    <property type="project" value="UniProtKB-EC"/>
</dbReference>
<dbReference type="UniPathway" id="UPA00077">
    <property type="reaction ID" value="UER00155"/>
</dbReference>
<dbReference type="RefSeq" id="WP_017977346.1">
    <property type="nucleotide sequence ID" value="NZ_LQCK02000067.1"/>
</dbReference>
<comment type="caution">
    <text evidence="14">The sequence shown here is derived from an EMBL/GenBank/DDBJ whole genome shotgun (WGS) entry which is preliminary data.</text>
</comment>
<evidence type="ECO:0000256" key="1">
    <source>
        <dbReference type="ARBA" id="ARBA00005051"/>
    </source>
</evidence>
<dbReference type="GO" id="GO:0046654">
    <property type="term" value="P:tetrahydrofolate biosynthetic process"/>
    <property type="evidence" value="ECO:0007669"/>
    <property type="project" value="UniProtKB-UniPathway"/>
</dbReference>
<evidence type="ECO:0000259" key="13">
    <source>
        <dbReference type="PROSITE" id="PS00794"/>
    </source>
</evidence>
<evidence type="ECO:0000256" key="2">
    <source>
        <dbReference type="ARBA" id="ARBA00005810"/>
    </source>
</evidence>
<protein>
    <recommendedName>
        <fullName evidence="4">2-amino-4-hydroxy-6-hydroxymethyldihydropteridine pyrophosphokinase</fullName>
        <ecNumber evidence="3">2.7.6.3</ecNumber>
    </recommendedName>
    <alternativeName>
        <fullName evidence="11">6-hydroxymethyl-7,8-dihydropterin pyrophosphokinase</fullName>
    </alternativeName>
    <alternativeName>
        <fullName evidence="12">7,8-dihydro-6-hydroxymethylpterin-pyrophosphokinase</fullName>
    </alternativeName>
</protein>
<organism evidence="14 15">
    <name type="scientific">Sphingomonas melonis TY</name>
    <dbReference type="NCBI Taxonomy" id="621456"/>
    <lineage>
        <taxon>Bacteria</taxon>
        <taxon>Pseudomonadati</taxon>
        <taxon>Pseudomonadota</taxon>
        <taxon>Alphaproteobacteria</taxon>
        <taxon>Sphingomonadales</taxon>
        <taxon>Sphingomonadaceae</taxon>
        <taxon>Sphingomonas</taxon>
    </lineage>
</organism>
<evidence type="ECO:0000256" key="7">
    <source>
        <dbReference type="ARBA" id="ARBA00022777"/>
    </source>
</evidence>
<dbReference type="InterPro" id="IPR000550">
    <property type="entry name" value="Hppk"/>
</dbReference>
<dbReference type="NCBIfam" id="TIGR01498">
    <property type="entry name" value="folK"/>
    <property type="match status" value="1"/>
</dbReference>
<evidence type="ECO:0000256" key="8">
    <source>
        <dbReference type="ARBA" id="ARBA00022840"/>
    </source>
</evidence>
<comment type="similarity">
    <text evidence="2">Belongs to the HPPK family.</text>
</comment>
<keyword evidence="8" id="KW-0067">ATP-binding</keyword>
<dbReference type="Pfam" id="PF01288">
    <property type="entry name" value="HPPK"/>
    <property type="match status" value="1"/>
</dbReference>
<dbReference type="PROSITE" id="PS00794">
    <property type="entry name" value="HPPK"/>
    <property type="match status" value="1"/>
</dbReference>
<dbReference type="SUPFAM" id="SSF55083">
    <property type="entry name" value="6-hydroxymethyl-7,8-dihydropterin pyrophosphokinase, HPPK"/>
    <property type="match status" value="1"/>
</dbReference>
<dbReference type="InterPro" id="IPR035907">
    <property type="entry name" value="Hppk_sf"/>
</dbReference>
<dbReference type="PANTHER" id="PTHR43071:SF1">
    <property type="entry name" value="2-AMINO-4-HYDROXY-6-HYDROXYMETHYLDIHYDROPTERIDINE PYROPHOSPHOKINASE"/>
    <property type="match status" value="1"/>
</dbReference>
<dbReference type="GO" id="GO:0005524">
    <property type="term" value="F:ATP binding"/>
    <property type="evidence" value="ECO:0007669"/>
    <property type="project" value="UniProtKB-KW"/>
</dbReference>
<proteinExistence type="inferred from homology"/>
<keyword evidence="6" id="KW-0547">Nucleotide-binding</keyword>
<comment type="pathway">
    <text evidence="1">Cofactor biosynthesis; tetrahydrofolate biosynthesis; 2-amino-4-hydroxy-6-hydroxymethyl-7,8-dihydropteridine diphosphate from 7,8-dihydroneopterin triphosphate: step 4/4.</text>
</comment>
<evidence type="ECO:0000256" key="3">
    <source>
        <dbReference type="ARBA" id="ARBA00013253"/>
    </source>
</evidence>
<dbReference type="GO" id="GO:0046656">
    <property type="term" value="P:folic acid biosynthetic process"/>
    <property type="evidence" value="ECO:0007669"/>
    <property type="project" value="UniProtKB-KW"/>
</dbReference>
<keyword evidence="9" id="KW-0289">Folate biosynthesis</keyword>
<dbReference type="GO" id="GO:0016301">
    <property type="term" value="F:kinase activity"/>
    <property type="evidence" value="ECO:0007669"/>
    <property type="project" value="UniProtKB-KW"/>
</dbReference>
<dbReference type="OrthoDB" id="9808041at2"/>
<keyword evidence="5" id="KW-0808">Transferase</keyword>
<dbReference type="EC" id="2.7.6.3" evidence="3"/>
<evidence type="ECO:0000256" key="5">
    <source>
        <dbReference type="ARBA" id="ARBA00022679"/>
    </source>
</evidence>
<keyword evidence="7" id="KW-0418">Kinase</keyword>
<comment type="function">
    <text evidence="10">Catalyzes the transfer of pyrophosphate from adenosine triphosphate (ATP) to 6-hydroxymethyl-7,8-dihydropterin, an enzymatic step in folate biosynthesis pathway.</text>
</comment>
<accession>A0A175XZ27</accession>
<dbReference type="AlphaFoldDB" id="A0A175XZ27"/>
<evidence type="ECO:0000256" key="10">
    <source>
        <dbReference type="ARBA" id="ARBA00029409"/>
    </source>
</evidence>
<evidence type="ECO:0000256" key="9">
    <source>
        <dbReference type="ARBA" id="ARBA00022909"/>
    </source>
</evidence>
<feature type="domain" description="7,8-dihydro-6-hydroxymethylpterin-pyrophosphokinase" evidence="13">
    <location>
        <begin position="88"/>
        <end position="99"/>
    </location>
</feature>
<evidence type="ECO:0000313" key="14">
    <source>
        <dbReference type="EMBL" id="KZB93667.1"/>
    </source>
</evidence>
<name>A0A175XZ27_9SPHN</name>